<dbReference type="EMBL" id="BK015706">
    <property type="protein sequence ID" value="DAE21053.1"/>
    <property type="molecule type" value="Genomic_DNA"/>
</dbReference>
<proteinExistence type="predicted"/>
<protein>
    <submittedName>
        <fullName evidence="1">Uncharacterized protein</fullName>
    </submittedName>
</protein>
<accession>A0A8S5QQP5</accession>
<sequence length="65" mass="7425">MNDAPCRDCTSRAVGCHAGCERYKAYADGRKMALENRYTACLEGTSRKRSHERWLKFQRKAKKGG</sequence>
<reference evidence="1" key="1">
    <citation type="journal article" date="2021" name="Proc. Natl. Acad. Sci. U.S.A.">
        <title>A Catalog of Tens of Thousands of Viruses from Human Metagenomes Reveals Hidden Associations with Chronic Diseases.</title>
        <authorList>
            <person name="Tisza M.J."/>
            <person name="Buck C.B."/>
        </authorList>
    </citation>
    <scope>NUCLEOTIDE SEQUENCE</scope>
    <source>
        <strain evidence="1">Ct8LX107</strain>
    </source>
</reference>
<evidence type="ECO:0000313" key="1">
    <source>
        <dbReference type="EMBL" id="DAE21053.1"/>
    </source>
</evidence>
<organism evidence="1">
    <name type="scientific">Siphoviridae sp. ct8LX107</name>
    <dbReference type="NCBI Taxonomy" id="2826169"/>
    <lineage>
        <taxon>Viruses</taxon>
        <taxon>Duplodnaviria</taxon>
        <taxon>Heunggongvirae</taxon>
        <taxon>Uroviricota</taxon>
        <taxon>Caudoviricetes</taxon>
    </lineage>
</organism>
<name>A0A8S5QQP5_9CAUD</name>